<evidence type="ECO:0000256" key="2">
    <source>
        <dbReference type="SAM" id="MobiDB-lite"/>
    </source>
</evidence>
<sequence>MEGWKSHVRARLFQRDCTQKDPFSGIFNTLSELAEQLDLRDTLWDEVQRPSSEGDVGLTVDHRELYLQLRESEHITEKLSQTVSDLTTVMYLKDAELQYCHSQVSRYRKEAVTQAREANLLQASLSEFEFALASQSEELAALRLEQRELKEGLAAAWREKEELLERWMDEKKEEAERVNRHNDTQERWHRFTRRLNKHHRREMLRPGEQTNSWTTGRPTTEPATTIQKEGGAHCPGWTLTFNPKSLLMDDMVEFQRNEKMGQMKGVSLFSLLSLLSRYSTLFISILDQGDQYLYKYLFKSLLVEK</sequence>
<keyword evidence="1" id="KW-0175">Coiled coil</keyword>
<feature type="coiled-coil region" evidence="1">
    <location>
        <begin position="132"/>
        <end position="184"/>
    </location>
</feature>
<dbReference type="AlphaFoldDB" id="A0A060YL09"/>
<dbReference type="Proteomes" id="UP000193380">
    <property type="component" value="Unassembled WGS sequence"/>
</dbReference>
<dbReference type="STRING" id="8022.A0A060YL09"/>
<dbReference type="PANTHER" id="PTHR19878">
    <property type="entry name" value="AUTOPHAGY PROTEIN 16-LIKE"/>
    <property type="match status" value="1"/>
</dbReference>
<dbReference type="InterPro" id="IPR045160">
    <property type="entry name" value="ATG16"/>
</dbReference>
<feature type="compositionally biased region" description="Low complexity" evidence="2">
    <location>
        <begin position="214"/>
        <end position="225"/>
    </location>
</feature>
<feature type="region of interest" description="Disordered" evidence="2">
    <location>
        <begin position="206"/>
        <end position="229"/>
    </location>
</feature>
<gene>
    <name evidence="3" type="ORF">GSONMT00023979001</name>
</gene>
<accession>A0A060YL09</accession>
<reference evidence="3" key="2">
    <citation type="submission" date="2014-03" db="EMBL/GenBank/DDBJ databases">
        <authorList>
            <person name="Genoscope - CEA"/>
        </authorList>
    </citation>
    <scope>NUCLEOTIDE SEQUENCE</scope>
</reference>
<dbReference type="EMBL" id="FR909852">
    <property type="protein sequence ID" value="CDQ89815.1"/>
    <property type="molecule type" value="Genomic_DNA"/>
</dbReference>
<dbReference type="PANTHER" id="PTHR19878:SF8">
    <property type="entry name" value="AUTOPHAGY-RELATED 16, ISOFORM F"/>
    <property type="match status" value="1"/>
</dbReference>
<evidence type="ECO:0000313" key="3">
    <source>
        <dbReference type="EMBL" id="CDQ89815.1"/>
    </source>
</evidence>
<proteinExistence type="predicted"/>
<name>A0A060YL09_ONCMY</name>
<dbReference type="GO" id="GO:0000045">
    <property type="term" value="P:autophagosome assembly"/>
    <property type="evidence" value="ECO:0007669"/>
    <property type="project" value="InterPro"/>
</dbReference>
<reference evidence="3" key="1">
    <citation type="journal article" date="2014" name="Nat. Commun.">
        <title>The rainbow trout genome provides novel insights into evolution after whole-genome duplication in vertebrates.</title>
        <authorList>
            <person name="Berthelot C."/>
            <person name="Brunet F."/>
            <person name="Chalopin D."/>
            <person name="Juanchich A."/>
            <person name="Bernard M."/>
            <person name="Noel B."/>
            <person name="Bento P."/>
            <person name="Da Silva C."/>
            <person name="Labadie K."/>
            <person name="Alberti A."/>
            <person name="Aury J.M."/>
            <person name="Louis A."/>
            <person name="Dehais P."/>
            <person name="Bardou P."/>
            <person name="Montfort J."/>
            <person name="Klopp C."/>
            <person name="Cabau C."/>
            <person name="Gaspin C."/>
            <person name="Thorgaard G.H."/>
            <person name="Boussaha M."/>
            <person name="Quillet E."/>
            <person name="Guyomard R."/>
            <person name="Galiana D."/>
            <person name="Bobe J."/>
            <person name="Volff J.N."/>
            <person name="Genet C."/>
            <person name="Wincker P."/>
            <person name="Jaillon O."/>
            <person name="Roest Crollius H."/>
            <person name="Guiguen Y."/>
        </authorList>
    </citation>
    <scope>NUCLEOTIDE SEQUENCE [LARGE SCALE GENOMIC DNA]</scope>
</reference>
<protein>
    <submittedName>
        <fullName evidence="3">Uncharacterized protein</fullName>
    </submittedName>
</protein>
<evidence type="ECO:0000256" key="1">
    <source>
        <dbReference type="SAM" id="Coils"/>
    </source>
</evidence>
<organism evidence="3 4">
    <name type="scientific">Oncorhynchus mykiss</name>
    <name type="common">Rainbow trout</name>
    <name type="synonym">Salmo gairdneri</name>
    <dbReference type="NCBI Taxonomy" id="8022"/>
    <lineage>
        <taxon>Eukaryota</taxon>
        <taxon>Metazoa</taxon>
        <taxon>Chordata</taxon>
        <taxon>Craniata</taxon>
        <taxon>Vertebrata</taxon>
        <taxon>Euteleostomi</taxon>
        <taxon>Actinopterygii</taxon>
        <taxon>Neopterygii</taxon>
        <taxon>Teleostei</taxon>
        <taxon>Protacanthopterygii</taxon>
        <taxon>Salmoniformes</taxon>
        <taxon>Salmonidae</taxon>
        <taxon>Salmoninae</taxon>
        <taxon>Oncorhynchus</taxon>
    </lineage>
</organism>
<evidence type="ECO:0000313" key="4">
    <source>
        <dbReference type="Proteomes" id="UP000193380"/>
    </source>
</evidence>
<dbReference type="PaxDb" id="8022-A0A060YL09"/>